<dbReference type="RefSeq" id="WP_136334279.1">
    <property type="nucleotide sequence ID" value="NZ_QXMP01000007.1"/>
</dbReference>
<protein>
    <submittedName>
        <fullName evidence="2">Uncharacterized protein</fullName>
    </submittedName>
</protein>
<organism evidence="2 3">
    <name type="scientific">Robertkochia marina</name>
    <dbReference type="NCBI Taxonomy" id="1227945"/>
    <lineage>
        <taxon>Bacteria</taxon>
        <taxon>Pseudomonadati</taxon>
        <taxon>Bacteroidota</taxon>
        <taxon>Flavobacteriia</taxon>
        <taxon>Flavobacteriales</taxon>
        <taxon>Flavobacteriaceae</taxon>
        <taxon>Robertkochia</taxon>
    </lineage>
</organism>
<dbReference type="AlphaFoldDB" id="A0A4S3M1T7"/>
<reference evidence="2 3" key="1">
    <citation type="submission" date="2019-04" db="EMBL/GenBank/DDBJ databases">
        <title>Draft genome sequence of Robertkochia marina CC-AMO-30D.</title>
        <authorList>
            <person name="Hameed A."/>
            <person name="Lin S.-Y."/>
            <person name="Shahina M."/>
            <person name="Lai W.-A."/>
            <person name="Young C.-C."/>
        </authorList>
    </citation>
    <scope>NUCLEOTIDE SEQUENCE [LARGE SCALE GENOMIC DNA]</scope>
    <source>
        <strain evidence="2 3">CC-AMO-30D</strain>
    </source>
</reference>
<gene>
    <name evidence="2" type="ORF">E7Z59_00220</name>
</gene>
<dbReference type="OrthoDB" id="599464at2"/>
<dbReference type="Proteomes" id="UP000305939">
    <property type="component" value="Unassembled WGS sequence"/>
</dbReference>
<sequence length="389" mass="43388">MKQVYRLAFIILLAMWSCRSTDPNEDAWFSETEEMLPFTESVTITFDEPNHNFKAGDYVYKVNPDGCGGKVYLYAQNPRFPFKNAAMIFDSANPTGDDWDLGTPNEGYGGPGRSKDGIQDSNQEALGNVLIITEDFSRRDPDDSFIVGSYYEFNFTKYGDGYVTMESFLLIDVDEASLGEATVVNLYGKDDELLLTKPIPLGQDNEVRLIDLENTEGVERMVINLNNSGAIDNITFTCNRQDDFQCQRISAGDENALCFIDEQGISTDQWGWTNLIQDGYEGTLELWMGAAGCDISNGVLAGELYVSYKDCVLEIRFEMLEGFYLTEALFYAGEDKFPKDANGNYTIDPEAFSLIQDIQYATEGAITIDDLKGDIYLIAGGSVCRDVGQ</sequence>
<evidence type="ECO:0000313" key="2">
    <source>
        <dbReference type="EMBL" id="THD68790.1"/>
    </source>
</evidence>
<evidence type="ECO:0000256" key="1">
    <source>
        <dbReference type="SAM" id="MobiDB-lite"/>
    </source>
</evidence>
<proteinExistence type="predicted"/>
<dbReference type="EMBL" id="SSMC01000001">
    <property type="protein sequence ID" value="THD68790.1"/>
    <property type="molecule type" value="Genomic_DNA"/>
</dbReference>
<name>A0A4S3M1T7_9FLAO</name>
<feature type="region of interest" description="Disordered" evidence="1">
    <location>
        <begin position="99"/>
        <end position="120"/>
    </location>
</feature>
<evidence type="ECO:0000313" key="3">
    <source>
        <dbReference type="Proteomes" id="UP000305939"/>
    </source>
</evidence>
<keyword evidence="3" id="KW-1185">Reference proteome</keyword>
<accession>A0A4S3M1T7</accession>
<comment type="caution">
    <text evidence="2">The sequence shown here is derived from an EMBL/GenBank/DDBJ whole genome shotgun (WGS) entry which is preliminary data.</text>
</comment>